<evidence type="ECO:0000256" key="1">
    <source>
        <dbReference type="SAM" id="MobiDB-lite"/>
    </source>
</evidence>
<dbReference type="EMBL" id="UOEH01000610">
    <property type="protein sequence ID" value="VAW07814.1"/>
    <property type="molecule type" value="Genomic_DNA"/>
</dbReference>
<sequence>KRRAERDLPGALDVKEEEEEEVVEAAADTDEGDDGAAPAVEPFECPFEEDGETVRDCQLERAVEILTDATAYRQLLADAGVARQ</sequence>
<reference evidence="2" key="1">
    <citation type="submission" date="2018-06" db="EMBL/GenBank/DDBJ databases">
        <authorList>
            <person name="Zhirakovskaya E."/>
        </authorList>
    </citation>
    <scope>NUCLEOTIDE SEQUENCE</scope>
</reference>
<accession>A0A3B0TGK9</accession>
<gene>
    <name evidence="2" type="ORF">MNBD_ALPHA05-1310</name>
</gene>
<dbReference type="AlphaFoldDB" id="A0A3B0TGK9"/>
<proteinExistence type="predicted"/>
<protein>
    <submittedName>
        <fullName evidence="2">Uncharacterized protein</fullName>
    </submittedName>
</protein>
<feature type="compositionally biased region" description="Acidic residues" evidence="1">
    <location>
        <begin position="15"/>
        <end position="34"/>
    </location>
</feature>
<organism evidence="2">
    <name type="scientific">hydrothermal vent metagenome</name>
    <dbReference type="NCBI Taxonomy" id="652676"/>
    <lineage>
        <taxon>unclassified sequences</taxon>
        <taxon>metagenomes</taxon>
        <taxon>ecological metagenomes</taxon>
    </lineage>
</organism>
<name>A0A3B0TGK9_9ZZZZ</name>
<feature type="region of interest" description="Disordered" evidence="1">
    <location>
        <begin position="1"/>
        <end position="41"/>
    </location>
</feature>
<evidence type="ECO:0000313" key="2">
    <source>
        <dbReference type="EMBL" id="VAW07814.1"/>
    </source>
</evidence>
<feature type="non-terminal residue" evidence="2">
    <location>
        <position position="1"/>
    </location>
</feature>